<keyword evidence="6" id="KW-0732">Signal</keyword>
<dbReference type="InterPro" id="IPR006665">
    <property type="entry name" value="OmpA-like"/>
</dbReference>
<dbReference type="eggNOG" id="COG2885">
    <property type="taxonomic scope" value="Bacteria"/>
</dbReference>
<evidence type="ECO:0000256" key="3">
    <source>
        <dbReference type="ARBA" id="ARBA00023237"/>
    </source>
</evidence>
<dbReference type="Pfam" id="PF13181">
    <property type="entry name" value="TPR_8"/>
    <property type="match status" value="1"/>
</dbReference>
<feature type="signal peptide" evidence="6">
    <location>
        <begin position="1"/>
        <end position="21"/>
    </location>
</feature>
<gene>
    <name evidence="8" type="ORF">HJ01_03356</name>
</gene>
<dbReference type="PANTHER" id="PTHR30329:SF21">
    <property type="entry name" value="LIPOPROTEIN YIAD-RELATED"/>
    <property type="match status" value="1"/>
</dbReference>
<evidence type="ECO:0000256" key="1">
    <source>
        <dbReference type="ARBA" id="ARBA00004442"/>
    </source>
</evidence>
<keyword evidence="2 5" id="KW-0472">Membrane</keyword>
<evidence type="ECO:0000259" key="7">
    <source>
        <dbReference type="PROSITE" id="PS51123"/>
    </source>
</evidence>
<keyword evidence="4" id="KW-0802">TPR repeat</keyword>
<comment type="caution">
    <text evidence="8">The sequence shown here is derived from an EMBL/GenBank/DDBJ whole genome shotgun (WGS) entry which is preliminary data.</text>
</comment>
<evidence type="ECO:0000313" key="9">
    <source>
        <dbReference type="Proteomes" id="UP000005566"/>
    </source>
</evidence>
<reference evidence="8 9" key="1">
    <citation type="journal article" date="2014" name="Acta Crystallogr. D">
        <title>Structure-based characterization and antifreeze properties of a hyperactive ice-binding protein from the Antarctic bacterium Flavobacterium frigoris PS1.</title>
        <authorList>
            <person name="Do H."/>
            <person name="Kim S.J."/>
            <person name="Kim H.J."/>
            <person name="Lee J.H."/>
        </authorList>
    </citation>
    <scope>NUCLEOTIDE SEQUENCE [LARGE SCALE GENOMIC DNA]</scope>
    <source>
        <strain evidence="8 9">PS1</strain>
    </source>
</reference>
<dbReference type="Pfam" id="PF00691">
    <property type="entry name" value="OmpA"/>
    <property type="match status" value="1"/>
</dbReference>
<dbReference type="InterPro" id="IPR050330">
    <property type="entry name" value="Bact_OuterMem_StrucFunc"/>
</dbReference>
<dbReference type="AlphaFoldDB" id="H7FVY5"/>
<sequence>MKFKKIITTIIFIISANSIYAQNNKIEKGNENFKNYSFSPAIDIYTKIADQGYASIDLFKKMGDSYYFKGDLKEAAIWYKKAVENNESVDPECYFRYSHALKSIDNYKEAAIIMNKFMGTKPDDSRSKLLKSNEDFFNTINKKLNRYSINLLVDNSDAADYGATFYNNKLVYSSARDTGLMARKIHKWDNEMFTDLYVANIEADGQITNSVKFSNKINSKFHESTPVFTSDGKTVYFTRNNYLNNKRKGDLNGITKLKIYRARLDKSGDWGTIEELSFNSDEYSVAHPALSKDGRTLYFASDMPGTMGLSDIFEVAINADGSFGLPVNLGDKINTEGRETFPFMSKEGILYFASDGIPGLGGLDVFAAKMDQEGHFIAVQNVGKPINSTSDDFNFIINDISKNGYFSSNRVGGKGSDDLYLLKETTPLDFNDGKEIRVFVKYLNTNEEVVNTKVSLRNKANLVEKDSQTDREGKVVFALSSPEQYSINIEKQGYLIVSQDVKTEENTITIYLEKECYTTNLGDDLGKILKLNPILFDTNQWNIRGDAGFELGKLIEAMNMYPKLKIAIRSHTDTRGSEKSNKQLSENRAQSTMNFLISRGIDKDRLTAKGYGESLTIVDCISENCDEATHQLNRRSEFIIIE</sequence>
<dbReference type="InterPro" id="IPR011990">
    <property type="entry name" value="TPR-like_helical_dom_sf"/>
</dbReference>
<evidence type="ECO:0000313" key="8">
    <source>
        <dbReference type="EMBL" id="EIA07351.1"/>
    </source>
</evidence>
<feature type="domain" description="OmpA-like" evidence="7">
    <location>
        <begin position="523"/>
        <end position="642"/>
    </location>
</feature>
<dbReference type="Gene3D" id="3.30.1330.60">
    <property type="entry name" value="OmpA-like domain"/>
    <property type="match status" value="1"/>
</dbReference>
<dbReference type="Gene3D" id="2.120.10.30">
    <property type="entry name" value="TolB, C-terminal domain"/>
    <property type="match status" value="1"/>
</dbReference>
<dbReference type="RefSeq" id="WP_007139534.1">
    <property type="nucleotide sequence ID" value="NZ_AHKF01000030.1"/>
</dbReference>
<evidence type="ECO:0000256" key="5">
    <source>
        <dbReference type="PROSITE-ProRule" id="PRU00473"/>
    </source>
</evidence>
<dbReference type="InterPro" id="IPR019734">
    <property type="entry name" value="TPR_rpt"/>
</dbReference>
<dbReference type="Gene3D" id="1.25.40.10">
    <property type="entry name" value="Tetratricopeptide repeat domain"/>
    <property type="match status" value="1"/>
</dbReference>
<keyword evidence="3" id="KW-0998">Cell outer membrane</keyword>
<protein>
    <submittedName>
        <fullName evidence="8">Outer membrane lipoprotein omp16</fullName>
    </submittedName>
</protein>
<dbReference type="SUPFAM" id="SSF48452">
    <property type="entry name" value="TPR-like"/>
    <property type="match status" value="1"/>
</dbReference>
<feature type="repeat" description="TPR" evidence="4">
    <location>
        <begin position="56"/>
        <end position="89"/>
    </location>
</feature>
<dbReference type="InterPro" id="IPR036737">
    <property type="entry name" value="OmpA-like_sf"/>
</dbReference>
<dbReference type="PRINTS" id="PR01021">
    <property type="entry name" value="OMPADOMAIN"/>
</dbReference>
<accession>H7FVY5</accession>
<dbReference type="CDD" id="cd07185">
    <property type="entry name" value="OmpA_C-like"/>
    <property type="match status" value="1"/>
</dbReference>
<evidence type="ECO:0000256" key="4">
    <source>
        <dbReference type="PROSITE-ProRule" id="PRU00339"/>
    </source>
</evidence>
<dbReference type="Proteomes" id="UP000005566">
    <property type="component" value="Unassembled WGS sequence"/>
</dbReference>
<feature type="chain" id="PRO_5003610070" evidence="6">
    <location>
        <begin position="22"/>
        <end position="642"/>
    </location>
</feature>
<dbReference type="InterPro" id="IPR011659">
    <property type="entry name" value="WD40"/>
</dbReference>
<name>H7FVY5_FLAFP</name>
<keyword evidence="8" id="KW-0449">Lipoprotein</keyword>
<dbReference type="PROSITE" id="PS50005">
    <property type="entry name" value="TPR"/>
    <property type="match status" value="1"/>
</dbReference>
<dbReference type="EMBL" id="AHKF01000030">
    <property type="protein sequence ID" value="EIA07351.1"/>
    <property type="molecule type" value="Genomic_DNA"/>
</dbReference>
<evidence type="ECO:0000256" key="6">
    <source>
        <dbReference type="SAM" id="SignalP"/>
    </source>
</evidence>
<dbReference type="PANTHER" id="PTHR30329">
    <property type="entry name" value="STATOR ELEMENT OF FLAGELLAR MOTOR COMPLEX"/>
    <property type="match status" value="1"/>
</dbReference>
<organism evidence="8 9">
    <name type="scientific">Flavobacterium frigoris (strain PS1)</name>
    <dbReference type="NCBI Taxonomy" id="1086011"/>
    <lineage>
        <taxon>Bacteria</taxon>
        <taxon>Pseudomonadati</taxon>
        <taxon>Bacteroidota</taxon>
        <taxon>Flavobacteriia</taxon>
        <taxon>Flavobacteriales</taxon>
        <taxon>Flavobacteriaceae</taxon>
        <taxon>Flavobacterium</taxon>
    </lineage>
</organism>
<evidence type="ECO:0000256" key="2">
    <source>
        <dbReference type="ARBA" id="ARBA00023136"/>
    </source>
</evidence>
<dbReference type="STRING" id="1086011.HJ01_03356"/>
<dbReference type="PROSITE" id="PS51123">
    <property type="entry name" value="OMPA_2"/>
    <property type="match status" value="1"/>
</dbReference>
<dbReference type="SUPFAM" id="SSF82171">
    <property type="entry name" value="DPP6 N-terminal domain-like"/>
    <property type="match status" value="1"/>
</dbReference>
<proteinExistence type="predicted"/>
<comment type="subcellular location">
    <subcellularLocation>
        <location evidence="1">Cell outer membrane</location>
    </subcellularLocation>
</comment>
<dbReference type="InterPro" id="IPR011042">
    <property type="entry name" value="6-blade_b-propeller_TolB-like"/>
</dbReference>
<dbReference type="PATRIC" id="fig|1086011.3.peg.3287"/>
<keyword evidence="9" id="KW-1185">Reference proteome</keyword>
<dbReference type="InterPro" id="IPR006664">
    <property type="entry name" value="OMP_bac"/>
</dbReference>
<dbReference type="OrthoDB" id="9809364at2"/>
<dbReference type="GO" id="GO:0009279">
    <property type="term" value="C:cell outer membrane"/>
    <property type="evidence" value="ECO:0007669"/>
    <property type="project" value="UniProtKB-SubCell"/>
</dbReference>
<dbReference type="SUPFAM" id="SSF103088">
    <property type="entry name" value="OmpA-like"/>
    <property type="match status" value="1"/>
</dbReference>
<dbReference type="Pfam" id="PF07676">
    <property type="entry name" value="PD40"/>
    <property type="match status" value="3"/>
</dbReference>